<dbReference type="PANTHER" id="PTHR11071:SF561">
    <property type="entry name" value="PEPTIDYL-PROLYL CIS-TRANS ISOMERASE D-RELATED"/>
    <property type="match status" value="1"/>
</dbReference>
<dbReference type="AlphaFoldDB" id="L0AZW2"/>
<sequence length="245" mass="27287">MLKTLLLPWRVLQFGLKRLSAAPVSVKTAVVFGGVGLIALPKMKYDSAERSQKMYQDAITDYVYMDVAIGKRYAGRILIGLYGGILPLTTENFIQMCKGHKIGDKVIGYRNTKIDRIIPRCCIVAGKLFHDNNIINSCTIYSKRMPEELLNTPFVQEGDVALLSDGPYGLTSRFLITLNPHSMVGQKCVVLGTVVKGMNLVRAIGKEEHSKGIPSREIRIIDCGVYKDAEDGPKSYFNEHDFGKR</sequence>
<dbReference type="PROSITE" id="PS50072">
    <property type="entry name" value="CSA_PPIASE_2"/>
    <property type="match status" value="1"/>
</dbReference>
<dbReference type="KEGG" id="beq:BEWA_032570"/>
<evidence type="ECO:0000256" key="1">
    <source>
        <dbReference type="RuleBase" id="RU363019"/>
    </source>
</evidence>
<dbReference type="GO" id="GO:0016018">
    <property type="term" value="F:cyclosporin A binding"/>
    <property type="evidence" value="ECO:0007669"/>
    <property type="project" value="TreeGrafter"/>
</dbReference>
<dbReference type="InterPro" id="IPR029000">
    <property type="entry name" value="Cyclophilin-like_dom_sf"/>
</dbReference>
<evidence type="ECO:0000313" key="3">
    <source>
        <dbReference type="EMBL" id="AFZ80404.1"/>
    </source>
</evidence>
<dbReference type="STRING" id="1537102.L0AZW2"/>
<dbReference type="SUPFAM" id="SSF50891">
    <property type="entry name" value="Cyclophilin-like"/>
    <property type="match status" value="1"/>
</dbReference>
<dbReference type="GeneID" id="15806972"/>
<name>L0AZW2_THEEQ</name>
<dbReference type="OrthoDB" id="193499at2759"/>
<dbReference type="EMBL" id="CP001669">
    <property type="protein sequence ID" value="AFZ80404.1"/>
    <property type="molecule type" value="Genomic_DNA"/>
</dbReference>
<accession>L0AZW2</accession>
<gene>
    <name evidence="3" type="ORF">BEWA_032570</name>
</gene>
<keyword evidence="1" id="KW-0697">Rotamase</keyword>
<dbReference type="EC" id="5.2.1.8" evidence="1"/>
<dbReference type="GO" id="GO:0005737">
    <property type="term" value="C:cytoplasm"/>
    <property type="evidence" value="ECO:0007669"/>
    <property type="project" value="TreeGrafter"/>
</dbReference>
<dbReference type="GO" id="GO:0003755">
    <property type="term" value="F:peptidyl-prolyl cis-trans isomerase activity"/>
    <property type="evidence" value="ECO:0007669"/>
    <property type="project" value="UniProtKB-UniRule"/>
</dbReference>
<dbReference type="PANTHER" id="PTHR11071">
    <property type="entry name" value="PEPTIDYL-PROLYL CIS-TRANS ISOMERASE"/>
    <property type="match status" value="1"/>
</dbReference>
<keyword evidence="1 3" id="KW-0413">Isomerase</keyword>
<dbReference type="Gene3D" id="2.40.100.10">
    <property type="entry name" value="Cyclophilin-like"/>
    <property type="match status" value="1"/>
</dbReference>
<organism evidence="3 4">
    <name type="scientific">Theileria equi strain WA</name>
    <dbReference type="NCBI Taxonomy" id="1537102"/>
    <lineage>
        <taxon>Eukaryota</taxon>
        <taxon>Sar</taxon>
        <taxon>Alveolata</taxon>
        <taxon>Apicomplexa</taxon>
        <taxon>Aconoidasida</taxon>
        <taxon>Piroplasmida</taxon>
        <taxon>Theileriidae</taxon>
        <taxon>Theileria</taxon>
    </lineage>
</organism>
<comment type="similarity">
    <text evidence="1">Belongs to the cyclophilin-type PPIase family.</text>
</comment>
<dbReference type="RefSeq" id="XP_004830070.1">
    <property type="nucleotide sequence ID" value="XM_004830013.1"/>
</dbReference>
<feature type="domain" description="PPIase cyclophilin-type" evidence="2">
    <location>
        <begin position="64"/>
        <end position="225"/>
    </location>
</feature>
<reference evidence="3 4" key="1">
    <citation type="journal article" date="2012" name="BMC Genomics">
        <title>Comparative genomic analysis and phylogenetic position of Theileria equi.</title>
        <authorList>
            <person name="Kappmeyer L.S."/>
            <person name="Thiagarajan M."/>
            <person name="Herndon D.R."/>
            <person name="Ramsay J.D."/>
            <person name="Caler E."/>
            <person name="Djikeng A."/>
            <person name="Gillespie J.J."/>
            <person name="Lau A.O."/>
            <person name="Roalson E.H."/>
            <person name="Silva J.C."/>
            <person name="Silva M.G."/>
            <person name="Suarez C.E."/>
            <person name="Ueti M.W."/>
            <person name="Nene V.M."/>
            <person name="Mealey R.H."/>
            <person name="Knowles D.P."/>
            <person name="Brayton K.A."/>
        </authorList>
    </citation>
    <scope>NUCLEOTIDE SEQUENCE [LARGE SCALE GENOMIC DNA]</scope>
    <source>
        <strain evidence="3 4">WA</strain>
    </source>
</reference>
<evidence type="ECO:0000259" key="2">
    <source>
        <dbReference type="PROSITE" id="PS50072"/>
    </source>
</evidence>
<evidence type="ECO:0000313" key="4">
    <source>
        <dbReference type="Proteomes" id="UP000031512"/>
    </source>
</evidence>
<comment type="catalytic activity">
    <reaction evidence="1">
        <text>[protein]-peptidylproline (omega=180) = [protein]-peptidylproline (omega=0)</text>
        <dbReference type="Rhea" id="RHEA:16237"/>
        <dbReference type="Rhea" id="RHEA-COMP:10747"/>
        <dbReference type="Rhea" id="RHEA-COMP:10748"/>
        <dbReference type="ChEBI" id="CHEBI:83833"/>
        <dbReference type="ChEBI" id="CHEBI:83834"/>
        <dbReference type="EC" id="5.2.1.8"/>
    </reaction>
</comment>
<dbReference type="VEuPathDB" id="PiroplasmaDB:BEWA_032570"/>
<dbReference type="Pfam" id="PF00160">
    <property type="entry name" value="Pro_isomerase"/>
    <property type="match status" value="1"/>
</dbReference>
<protein>
    <recommendedName>
        <fullName evidence="1">Peptidyl-prolyl cis-trans isomerase</fullName>
        <shortName evidence="1">PPIase</shortName>
        <ecNumber evidence="1">5.2.1.8</ecNumber>
    </recommendedName>
</protein>
<proteinExistence type="inferred from homology"/>
<comment type="function">
    <text evidence="1">PPIases accelerate the folding of proteins. It catalyzes the cis-trans isomerization of proline imidic peptide bonds in oligopeptides.</text>
</comment>
<dbReference type="GO" id="GO:0006457">
    <property type="term" value="P:protein folding"/>
    <property type="evidence" value="ECO:0007669"/>
    <property type="project" value="TreeGrafter"/>
</dbReference>
<dbReference type="Proteomes" id="UP000031512">
    <property type="component" value="Chromosome 1"/>
</dbReference>
<dbReference type="PRINTS" id="PR00153">
    <property type="entry name" value="CSAPPISMRASE"/>
</dbReference>
<dbReference type="InterPro" id="IPR002130">
    <property type="entry name" value="Cyclophilin-type_PPIase_dom"/>
</dbReference>
<keyword evidence="4" id="KW-1185">Reference proteome</keyword>
<dbReference type="eggNOG" id="KOG0880">
    <property type="taxonomic scope" value="Eukaryota"/>
</dbReference>